<dbReference type="AlphaFoldDB" id="A0AAN8RLS2"/>
<evidence type="ECO:0000313" key="2">
    <source>
        <dbReference type="EMBL" id="KAK6355752.1"/>
    </source>
</evidence>
<accession>A0AAN8RLS2</accession>
<gene>
    <name evidence="2" type="ORF">TWF718_000137</name>
</gene>
<dbReference type="InterPro" id="IPR036047">
    <property type="entry name" value="F-box-like_dom_sf"/>
</dbReference>
<dbReference type="SUPFAM" id="SSF81383">
    <property type="entry name" value="F-box domain"/>
    <property type="match status" value="1"/>
</dbReference>
<dbReference type="InterPro" id="IPR032675">
    <property type="entry name" value="LRR_dom_sf"/>
</dbReference>
<dbReference type="EMBL" id="JAVHNR010000001">
    <property type="protein sequence ID" value="KAK6355752.1"/>
    <property type="molecule type" value="Genomic_DNA"/>
</dbReference>
<name>A0AAN8RLS2_9PEZI</name>
<evidence type="ECO:0000313" key="3">
    <source>
        <dbReference type="Proteomes" id="UP001313282"/>
    </source>
</evidence>
<reference evidence="2 3" key="1">
    <citation type="submission" date="2019-10" db="EMBL/GenBank/DDBJ databases">
        <authorList>
            <person name="Palmer J.M."/>
        </authorList>
    </citation>
    <scope>NUCLEOTIDE SEQUENCE [LARGE SCALE GENOMIC DNA]</scope>
    <source>
        <strain evidence="2 3">TWF718</strain>
    </source>
</reference>
<dbReference type="CDD" id="cd09917">
    <property type="entry name" value="F-box_SF"/>
    <property type="match status" value="1"/>
</dbReference>
<dbReference type="PROSITE" id="PS50181">
    <property type="entry name" value="FBOX"/>
    <property type="match status" value="1"/>
</dbReference>
<dbReference type="Gene3D" id="3.80.10.10">
    <property type="entry name" value="Ribonuclease Inhibitor"/>
    <property type="match status" value="1"/>
</dbReference>
<dbReference type="Proteomes" id="UP001313282">
    <property type="component" value="Unassembled WGS sequence"/>
</dbReference>
<dbReference type="InterPro" id="IPR001810">
    <property type="entry name" value="F-box_dom"/>
</dbReference>
<protein>
    <recommendedName>
        <fullName evidence="1">F-box domain-containing protein</fullName>
    </recommendedName>
</protein>
<dbReference type="Gene3D" id="1.20.1280.50">
    <property type="match status" value="1"/>
</dbReference>
<organism evidence="2 3">
    <name type="scientific">Orbilia javanica</name>
    <dbReference type="NCBI Taxonomy" id="47235"/>
    <lineage>
        <taxon>Eukaryota</taxon>
        <taxon>Fungi</taxon>
        <taxon>Dikarya</taxon>
        <taxon>Ascomycota</taxon>
        <taxon>Pezizomycotina</taxon>
        <taxon>Orbiliomycetes</taxon>
        <taxon>Orbiliales</taxon>
        <taxon>Orbiliaceae</taxon>
        <taxon>Orbilia</taxon>
    </lineage>
</organism>
<dbReference type="Pfam" id="PF12937">
    <property type="entry name" value="F-box-like"/>
    <property type="match status" value="1"/>
</dbReference>
<evidence type="ECO:0000259" key="1">
    <source>
        <dbReference type="PROSITE" id="PS50181"/>
    </source>
</evidence>
<sequence>MSLPTELFYHILGSLNFTRSDLWAFALVCRRWNAIVSPVLYKSLIIEIQCGIAIPGKYIRSLQQEHHSKLRYVENVVLLAELEDHTAPTIWEDGTAATVNTIMECFLEKLERRQLKGFVWRSSYKMSVKILGILASNHGSTLNCLYIDALAPLKAMRHQDTTTQFTSMKTLRWQGGKNPDGLFCRTELHAISQLIEASASTLQTISLEVKRTTGWSDVFRPQSLTERFEIKLPALVEYQTPLRLHAQTFNAVPLGSQIQRLYITELDIGGSTAATLLFSVKDLIELHYTYLDAFSDVTAQAIFRHGKTLERLYICADISGFQPLVLSARAIQDIGRRCPNLIELGITRRTDHPNTASCTMADDCSCLPSMTEFPLHALANLEVLFISIQLKRSTTTVDADYFLDYSVVKAMKRKLENMLNRELDSNNNTPVTRSSKLRIIAMGAGTPELHHYPRTQARPRIWKVNHHGPTGKLPITLSTTTFEESIDGISYNWPPGQRSQRDWGHNWKLLRRYPLLVPNEGMHHIFHPAHLPPASKLPTPSEYAIERKQPDWNGFFI</sequence>
<proteinExistence type="predicted"/>
<keyword evidence="3" id="KW-1185">Reference proteome</keyword>
<feature type="domain" description="F-box" evidence="1">
    <location>
        <begin position="1"/>
        <end position="44"/>
    </location>
</feature>
<comment type="caution">
    <text evidence="2">The sequence shown here is derived from an EMBL/GenBank/DDBJ whole genome shotgun (WGS) entry which is preliminary data.</text>
</comment>